<dbReference type="SUPFAM" id="SSF52402">
    <property type="entry name" value="Adenine nucleotide alpha hydrolases-like"/>
    <property type="match status" value="1"/>
</dbReference>
<accession>A0A1M6RUQ0</accession>
<evidence type="ECO:0000313" key="2">
    <source>
        <dbReference type="EMBL" id="SHK36007.1"/>
    </source>
</evidence>
<reference evidence="3" key="1">
    <citation type="submission" date="2016-11" db="EMBL/GenBank/DDBJ databases">
        <authorList>
            <person name="Varghese N."/>
            <person name="Submissions S."/>
        </authorList>
    </citation>
    <scope>NUCLEOTIDE SEQUENCE [LARGE SCALE GENOMIC DNA]</scope>
    <source>
        <strain evidence="3">DSM 16478</strain>
    </source>
</reference>
<organism evidence="2 3">
    <name type="scientific">Maribacter aquivivus</name>
    <dbReference type="NCBI Taxonomy" id="228958"/>
    <lineage>
        <taxon>Bacteria</taxon>
        <taxon>Pseudomonadati</taxon>
        <taxon>Bacteroidota</taxon>
        <taxon>Flavobacteriia</taxon>
        <taxon>Flavobacteriales</taxon>
        <taxon>Flavobacteriaceae</taxon>
        <taxon>Maribacter</taxon>
    </lineage>
</organism>
<dbReference type="Gene3D" id="3.40.50.12370">
    <property type="match status" value="1"/>
</dbReference>
<dbReference type="Pfam" id="PF00582">
    <property type="entry name" value="Usp"/>
    <property type="match status" value="1"/>
</dbReference>
<gene>
    <name evidence="2" type="ORF">SAMN04488007_2846</name>
</gene>
<dbReference type="CDD" id="cd00293">
    <property type="entry name" value="USP-like"/>
    <property type="match status" value="1"/>
</dbReference>
<keyword evidence="3" id="KW-1185">Reference proteome</keyword>
<evidence type="ECO:0000259" key="1">
    <source>
        <dbReference type="Pfam" id="PF00582"/>
    </source>
</evidence>
<protein>
    <submittedName>
        <fullName evidence="2">Nucleotide-binding universal stress protein, UspA family</fullName>
    </submittedName>
</protein>
<proteinExistence type="predicted"/>
<feature type="domain" description="UspA" evidence="1">
    <location>
        <begin position="1"/>
        <end position="147"/>
    </location>
</feature>
<dbReference type="Proteomes" id="UP000184314">
    <property type="component" value="Unassembled WGS sequence"/>
</dbReference>
<dbReference type="InterPro" id="IPR006016">
    <property type="entry name" value="UspA"/>
</dbReference>
<dbReference type="RefSeq" id="WP_073245226.1">
    <property type="nucleotide sequence ID" value="NZ_FQZX01000002.1"/>
</dbReference>
<dbReference type="EMBL" id="FQZX01000002">
    <property type="protein sequence ID" value="SHK36007.1"/>
    <property type="molecule type" value="Genomic_DNA"/>
</dbReference>
<dbReference type="AlphaFoldDB" id="A0A1M6RUQ0"/>
<dbReference type="STRING" id="228958.SAMN04488007_2846"/>
<evidence type="ECO:0000313" key="3">
    <source>
        <dbReference type="Proteomes" id="UP000184314"/>
    </source>
</evidence>
<sequence>MKNILIPTDFSIPAWNATKYAMQLFAESECVFYFLNAYTPELHSNRLMAGRVTEAPKDYSAQTASEKGLKKVLQRIKKQCNNPLHSYKTISSFSMLIDEVKDVIEKRHIDFVIMSASGGADDESIFLGRNTVRILNHINKCPVMVIPPRAVFENLHSISVVSEFNHLFKSEELSPVVDLARYFNSTVQIASIQNARPQITELQQINHEIIAKKLGSVYHNFYKLDTEGSLTTTLKRYVDHTNCQLLVLSNNANSYLRNLCNDYIVGKSIFCCHVPMLSLQLIENNISISH</sequence>
<dbReference type="OrthoDB" id="9788959at2"/>
<name>A0A1M6RUQ0_9FLAO</name>